<dbReference type="GeneID" id="9690108"/>
<feature type="region of interest" description="Disordered" evidence="1">
    <location>
        <begin position="219"/>
        <end position="406"/>
    </location>
</feature>
<gene>
    <name evidence="2" type="ORF">MICPUCDRAFT_67752</name>
</gene>
<evidence type="ECO:0000313" key="2">
    <source>
        <dbReference type="EMBL" id="EEH51001.1"/>
    </source>
</evidence>
<dbReference type="KEGG" id="mpp:MICPUCDRAFT_67752"/>
<name>C1N9S8_MICPC</name>
<dbReference type="Proteomes" id="UP000001876">
    <property type="component" value="Unassembled WGS sequence"/>
</dbReference>
<keyword evidence="3" id="KW-1185">Reference proteome</keyword>
<dbReference type="EMBL" id="GG663752">
    <property type="protein sequence ID" value="EEH51001.1"/>
    <property type="molecule type" value="Genomic_DNA"/>
</dbReference>
<feature type="compositionally biased region" description="Basic residues" evidence="1">
    <location>
        <begin position="273"/>
        <end position="285"/>
    </location>
</feature>
<feature type="compositionally biased region" description="Low complexity" evidence="1">
    <location>
        <begin position="372"/>
        <end position="381"/>
    </location>
</feature>
<evidence type="ECO:0000313" key="3">
    <source>
        <dbReference type="Proteomes" id="UP000001876"/>
    </source>
</evidence>
<organism evidence="3">
    <name type="scientific">Micromonas pusilla (strain CCMP1545)</name>
    <name type="common">Picoplanktonic green alga</name>
    <dbReference type="NCBI Taxonomy" id="564608"/>
    <lineage>
        <taxon>Eukaryota</taxon>
        <taxon>Viridiplantae</taxon>
        <taxon>Chlorophyta</taxon>
        <taxon>Mamiellophyceae</taxon>
        <taxon>Mamiellales</taxon>
        <taxon>Mamiellaceae</taxon>
        <taxon>Micromonas</taxon>
    </lineage>
</organism>
<feature type="compositionally biased region" description="Basic residues" evidence="1">
    <location>
        <begin position="317"/>
        <end position="334"/>
    </location>
</feature>
<accession>C1N9S8</accession>
<dbReference type="OrthoDB" id="4356at2759"/>
<dbReference type="RefSeq" id="XP_003064667.1">
    <property type="nucleotide sequence ID" value="XM_003064621.1"/>
</dbReference>
<feature type="compositionally biased region" description="Low complexity" evidence="1">
    <location>
        <begin position="389"/>
        <end position="406"/>
    </location>
</feature>
<sequence length="427" mass="45003">MSAVVIASSAAAASRAVAPTPRPLARRLVRREGFLPSSRRRRGDPMPVVVASAAPPADASPPAVAPAHLRATVTPVPPEVAAAGGMLLADQPGMAAGFGELTAHDFLRVNVDVPNLKVLCVDPPVCVVEDFLTAEQCDALVDAAGRAGRCASAPSAASTRGLSGSKGAFKTPTTRRRTRSSCRRWRTTRAGSISKRTRTRFRKRVPATVLVYLNDVEEGGARGSRSSPVLPRDEGVHAGPADVTHRRGSGARAREVDLATVGVRARGEAREGPRRRRRRRRRRRAAAAAAAAAAEGGSRPSRTVGNLCRHPAASAQCRHRASRRQHPPRRRHSRIAIGAACAPPTASESRARRAGSLPLPPSLLAKERLGDAARGVRGASAEEGERGARASAPRPGSASSVRRPAPIYTGSHTTALARWTPILKDFA</sequence>
<feature type="compositionally biased region" description="Low complexity" evidence="1">
    <location>
        <begin position="286"/>
        <end position="302"/>
    </location>
</feature>
<dbReference type="AlphaFoldDB" id="C1N9S8"/>
<protein>
    <submittedName>
        <fullName evidence="2">Predicted protein</fullName>
    </submittedName>
</protein>
<evidence type="ECO:0000256" key="1">
    <source>
        <dbReference type="SAM" id="MobiDB-lite"/>
    </source>
</evidence>
<proteinExistence type="predicted"/>
<reference evidence="2 3" key="1">
    <citation type="journal article" date="2009" name="Science">
        <title>Green evolution and dynamic adaptations revealed by genomes of the marine picoeukaryotes Micromonas.</title>
        <authorList>
            <person name="Worden A.Z."/>
            <person name="Lee J.H."/>
            <person name="Mock T."/>
            <person name="Rouze P."/>
            <person name="Simmons M.P."/>
            <person name="Aerts A.L."/>
            <person name="Allen A.E."/>
            <person name="Cuvelier M.L."/>
            <person name="Derelle E."/>
            <person name="Everett M.V."/>
            <person name="Foulon E."/>
            <person name="Grimwood J."/>
            <person name="Gundlach H."/>
            <person name="Henrissat B."/>
            <person name="Napoli C."/>
            <person name="McDonald S.M."/>
            <person name="Parker M.S."/>
            <person name="Rombauts S."/>
            <person name="Salamov A."/>
            <person name="Von Dassow P."/>
            <person name="Badger J.H."/>
            <person name="Coutinho P.M."/>
            <person name="Demir E."/>
            <person name="Dubchak I."/>
            <person name="Gentemann C."/>
            <person name="Eikrem W."/>
            <person name="Gready J.E."/>
            <person name="John U."/>
            <person name="Lanier W."/>
            <person name="Lindquist E.A."/>
            <person name="Lucas S."/>
            <person name="Mayer K.F."/>
            <person name="Moreau H."/>
            <person name="Not F."/>
            <person name="Otillar R."/>
            <person name="Panaud O."/>
            <person name="Pangilinan J."/>
            <person name="Paulsen I."/>
            <person name="Piegu B."/>
            <person name="Poliakov A."/>
            <person name="Robbens S."/>
            <person name="Schmutz J."/>
            <person name="Toulza E."/>
            <person name="Wyss T."/>
            <person name="Zelensky A."/>
            <person name="Zhou K."/>
            <person name="Armbrust E.V."/>
            <person name="Bhattacharya D."/>
            <person name="Goodenough U.W."/>
            <person name="Van de Peer Y."/>
            <person name="Grigoriev I.V."/>
        </authorList>
    </citation>
    <scope>NUCLEOTIDE SEQUENCE [LARGE SCALE GENOMIC DNA]</scope>
    <source>
        <strain evidence="2 3">CCMP1545</strain>
    </source>
</reference>
<feature type="compositionally biased region" description="Basic residues" evidence="1">
    <location>
        <begin position="173"/>
        <end position="187"/>
    </location>
</feature>
<feature type="region of interest" description="Disordered" evidence="1">
    <location>
        <begin position="154"/>
        <end position="196"/>
    </location>
</feature>